<dbReference type="EMBL" id="JAUPFM010000001">
    <property type="protein sequence ID" value="KAK2862518.1"/>
    <property type="molecule type" value="Genomic_DNA"/>
</dbReference>
<proteinExistence type="predicted"/>
<organism evidence="2 3">
    <name type="scientific">Channa striata</name>
    <name type="common">Snakehead murrel</name>
    <name type="synonym">Ophicephalus striatus</name>
    <dbReference type="NCBI Taxonomy" id="64152"/>
    <lineage>
        <taxon>Eukaryota</taxon>
        <taxon>Metazoa</taxon>
        <taxon>Chordata</taxon>
        <taxon>Craniata</taxon>
        <taxon>Vertebrata</taxon>
        <taxon>Euteleostomi</taxon>
        <taxon>Actinopterygii</taxon>
        <taxon>Neopterygii</taxon>
        <taxon>Teleostei</taxon>
        <taxon>Neoteleostei</taxon>
        <taxon>Acanthomorphata</taxon>
        <taxon>Anabantaria</taxon>
        <taxon>Anabantiformes</taxon>
        <taxon>Channoidei</taxon>
        <taxon>Channidae</taxon>
        <taxon>Channa</taxon>
    </lineage>
</organism>
<protein>
    <submittedName>
        <fullName evidence="2">Uncharacterized protein</fullName>
    </submittedName>
</protein>
<keyword evidence="3" id="KW-1185">Reference proteome</keyword>
<evidence type="ECO:0000313" key="3">
    <source>
        <dbReference type="Proteomes" id="UP001187415"/>
    </source>
</evidence>
<name>A0AA88T5T7_CHASR</name>
<dbReference type="AlphaFoldDB" id="A0AA88T5T7"/>
<keyword evidence="1" id="KW-0472">Membrane</keyword>
<comment type="caution">
    <text evidence="2">The sequence shown here is derived from an EMBL/GenBank/DDBJ whole genome shotgun (WGS) entry which is preliminary data.</text>
</comment>
<evidence type="ECO:0000256" key="1">
    <source>
        <dbReference type="SAM" id="Phobius"/>
    </source>
</evidence>
<sequence length="109" mass="12387">MCCYFNFVLCLCVHFYFLYIGEYNILLFLRLDSESDSAQTGALGSHGSSALSQRSSAMLLSLTDTVKEISPVPHWNAPEHIFPDKVQKDVELSLEALTEYYERVDIKES</sequence>
<dbReference type="Proteomes" id="UP001187415">
    <property type="component" value="Unassembled WGS sequence"/>
</dbReference>
<feature type="transmembrane region" description="Helical" evidence="1">
    <location>
        <begin position="6"/>
        <end position="29"/>
    </location>
</feature>
<gene>
    <name evidence="2" type="ORF">Q5P01_002051</name>
</gene>
<reference evidence="2" key="1">
    <citation type="submission" date="2023-07" db="EMBL/GenBank/DDBJ databases">
        <title>Chromosome-level Genome Assembly of Striped Snakehead (Channa striata).</title>
        <authorList>
            <person name="Liu H."/>
        </authorList>
    </citation>
    <scope>NUCLEOTIDE SEQUENCE</scope>
    <source>
        <strain evidence="2">Gz</strain>
        <tissue evidence="2">Muscle</tissue>
    </source>
</reference>
<accession>A0AA88T5T7</accession>
<evidence type="ECO:0000313" key="2">
    <source>
        <dbReference type="EMBL" id="KAK2862518.1"/>
    </source>
</evidence>
<keyword evidence="1" id="KW-1133">Transmembrane helix</keyword>
<keyword evidence="1" id="KW-0812">Transmembrane</keyword>